<dbReference type="PANTHER" id="PTHR31697">
    <property type="entry name" value="INTEGRATOR COMPLEX SUBUNIT 5"/>
    <property type="match status" value="1"/>
</dbReference>
<evidence type="ECO:0000259" key="1">
    <source>
        <dbReference type="Pfam" id="PF14837"/>
    </source>
</evidence>
<dbReference type="EMBL" id="CAJOBA010019757">
    <property type="protein sequence ID" value="CAF3905316.1"/>
    <property type="molecule type" value="Genomic_DNA"/>
</dbReference>
<protein>
    <recommendedName>
        <fullName evidence="1">Integrator complex subunit 5 N-terminal domain-containing protein</fullName>
    </recommendedName>
</protein>
<gene>
    <name evidence="2" type="ORF">OVA965_LOCUS20447</name>
    <name evidence="3" type="ORF">TMI583_LOCUS20823</name>
</gene>
<dbReference type="EMBL" id="CAJNOK010010863">
    <property type="protein sequence ID" value="CAF1126740.1"/>
    <property type="molecule type" value="Genomic_DNA"/>
</dbReference>
<dbReference type="InterPro" id="IPR040316">
    <property type="entry name" value="INTS5"/>
</dbReference>
<name>A0A8S2EF03_9BILA</name>
<proteinExistence type="predicted"/>
<accession>A0A8S2EF03</accession>
<feature type="non-terminal residue" evidence="2">
    <location>
        <position position="584"/>
    </location>
</feature>
<dbReference type="Pfam" id="PF14837">
    <property type="entry name" value="INTS5_N"/>
    <property type="match status" value="1"/>
</dbReference>
<dbReference type="GO" id="GO:0032039">
    <property type="term" value="C:integrator complex"/>
    <property type="evidence" value="ECO:0007669"/>
    <property type="project" value="InterPro"/>
</dbReference>
<comment type="caution">
    <text evidence="2">The sequence shown here is derived from an EMBL/GenBank/DDBJ whole genome shotgun (WGS) entry which is preliminary data.</text>
</comment>
<dbReference type="AlphaFoldDB" id="A0A8S2EF03"/>
<evidence type="ECO:0000313" key="4">
    <source>
        <dbReference type="Proteomes" id="UP000677228"/>
    </source>
</evidence>
<dbReference type="GO" id="GO:0034472">
    <property type="term" value="P:snRNA 3'-end processing"/>
    <property type="evidence" value="ECO:0007669"/>
    <property type="project" value="TreeGrafter"/>
</dbReference>
<feature type="domain" description="Integrator complex subunit 5 N-terminal" evidence="1">
    <location>
        <begin position="41"/>
        <end position="215"/>
    </location>
</feature>
<sequence length="584" mass="67147">MTMISDSQLTISSTDQSQLSSLLSDFSFFIHQPPDRIDLIDRTCSVCLQLLTRVPSAREAIFDYLNTILNISVHCYIQKEVVVATSVTDLLIQIESKLTSLAKQTNAWANILAQWSIDQLYHMTMRYSTEQSVKDCKTREDRINLWTSCQATMTLIKIASACILNDSVAADNAINKFLEASILSRPAFEWVTVSLSLRCGHLLISRLINLSLEEISQPHYVRNVPRIFAVWSSLEVIAEQEPQLFNQALMEQIQNLLQSTEFSKQTNISALIKMTAVVTDPLCDLVYYSLYKCLNTLTLRKLCAKMKQGMNTEQIDTLAKEFISGLMRIRTDSFHILQFIINLIGADDDVEQQRDTDEIELTLRECCLYVLQQLCDECRFKLRLQKSQQQQQQRTTFPLLSSLRSSFDQMLTVLKITKNTVKIDLLNALCSITALYNGDDIIIKYTKYILTSTQPISVIHDIRLEIEYYYPKCLYNTLDLLFEEKEKDVQLFENLLQLLLIDEKEQSSGPSLTATIWLLIDHFGRLMNDESSYTILLQILKILSIVPCSIKYPQYEQLIHMAAAFADSHLRIIEYLHSLYYISI</sequence>
<reference evidence="2" key="1">
    <citation type="submission" date="2021-02" db="EMBL/GenBank/DDBJ databases">
        <authorList>
            <person name="Nowell W R."/>
        </authorList>
    </citation>
    <scope>NUCLEOTIDE SEQUENCE</scope>
</reference>
<evidence type="ECO:0000313" key="2">
    <source>
        <dbReference type="EMBL" id="CAF1126740.1"/>
    </source>
</evidence>
<dbReference type="Proteomes" id="UP000677228">
    <property type="component" value="Unassembled WGS sequence"/>
</dbReference>
<evidence type="ECO:0000313" key="3">
    <source>
        <dbReference type="EMBL" id="CAF3905316.1"/>
    </source>
</evidence>
<organism evidence="2 4">
    <name type="scientific">Didymodactylos carnosus</name>
    <dbReference type="NCBI Taxonomy" id="1234261"/>
    <lineage>
        <taxon>Eukaryota</taxon>
        <taxon>Metazoa</taxon>
        <taxon>Spiralia</taxon>
        <taxon>Gnathifera</taxon>
        <taxon>Rotifera</taxon>
        <taxon>Eurotatoria</taxon>
        <taxon>Bdelloidea</taxon>
        <taxon>Philodinida</taxon>
        <taxon>Philodinidae</taxon>
        <taxon>Didymodactylos</taxon>
    </lineage>
</organism>
<dbReference type="InterPro" id="IPR029445">
    <property type="entry name" value="INTS5_N"/>
</dbReference>
<dbReference type="PANTHER" id="PTHR31697:SF2">
    <property type="entry name" value="INTEGRATOR COMPLEX SUBUNIT 5"/>
    <property type="match status" value="1"/>
</dbReference>
<dbReference type="Proteomes" id="UP000682733">
    <property type="component" value="Unassembled WGS sequence"/>
</dbReference>